<evidence type="ECO:0000313" key="3">
    <source>
        <dbReference type="EMBL" id="GAA1699372.1"/>
    </source>
</evidence>
<feature type="domain" description="AB hydrolase-1" evidence="2">
    <location>
        <begin position="36"/>
        <end position="151"/>
    </location>
</feature>
<evidence type="ECO:0000256" key="1">
    <source>
        <dbReference type="ARBA" id="ARBA00022801"/>
    </source>
</evidence>
<dbReference type="Gene3D" id="3.40.50.1820">
    <property type="entry name" value="alpha/beta hydrolase"/>
    <property type="match status" value="1"/>
</dbReference>
<dbReference type="InterPro" id="IPR000073">
    <property type="entry name" value="AB_hydrolase_1"/>
</dbReference>
<dbReference type="SUPFAM" id="SSF53474">
    <property type="entry name" value="alpha/beta-Hydrolases"/>
    <property type="match status" value="1"/>
</dbReference>
<name>A0ABP4U6Y1_9ACTN</name>
<dbReference type="GO" id="GO:0016787">
    <property type="term" value="F:hydrolase activity"/>
    <property type="evidence" value="ECO:0007669"/>
    <property type="project" value="UniProtKB-KW"/>
</dbReference>
<dbReference type="PRINTS" id="PR00412">
    <property type="entry name" value="EPOXHYDRLASE"/>
</dbReference>
<dbReference type="Pfam" id="PF00561">
    <property type="entry name" value="Abhydrolase_1"/>
    <property type="match status" value="1"/>
</dbReference>
<dbReference type="EMBL" id="BAAANY010000022">
    <property type="protein sequence ID" value="GAA1699372.1"/>
    <property type="molecule type" value="Genomic_DNA"/>
</dbReference>
<reference evidence="4" key="1">
    <citation type="journal article" date="2019" name="Int. J. Syst. Evol. Microbiol.">
        <title>The Global Catalogue of Microorganisms (GCM) 10K type strain sequencing project: providing services to taxonomists for standard genome sequencing and annotation.</title>
        <authorList>
            <consortium name="The Broad Institute Genomics Platform"/>
            <consortium name="The Broad Institute Genome Sequencing Center for Infectious Disease"/>
            <person name="Wu L."/>
            <person name="Ma J."/>
        </authorList>
    </citation>
    <scope>NUCLEOTIDE SEQUENCE [LARGE SCALE GENOMIC DNA]</scope>
    <source>
        <strain evidence="4">JCM 14718</strain>
    </source>
</reference>
<keyword evidence="4" id="KW-1185">Reference proteome</keyword>
<protein>
    <submittedName>
        <fullName evidence="3">Alpha/beta hydrolase</fullName>
    </submittedName>
</protein>
<evidence type="ECO:0000313" key="4">
    <source>
        <dbReference type="Proteomes" id="UP001500618"/>
    </source>
</evidence>
<dbReference type="InterPro" id="IPR000639">
    <property type="entry name" value="Epox_hydrolase-like"/>
</dbReference>
<keyword evidence="1 3" id="KW-0378">Hydrolase</keyword>
<evidence type="ECO:0000259" key="2">
    <source>
        <dbReference type="Pfam" id="PF00561"/>
    </source>
</evidence>
<accession>A0ABP4U6Y1</accession>
<comment type="caution">
    <text evidence="3">The sequence shown here is derived from an EMBL/GenBank/DDBJ whole genome shotgun (WGS) entry which is preliminary data.</text>
</comment>
<dbReference type="PANTHER" id="PTHR43329">
    <property type="entry name" value="EPOXIDE HYDROLASE"/>
    <property type="match status" value="1"/>
</dbReference>
<dbReference type="RefSeq" id="WP_344313370.1">
    <property type="nucleotide sequence ID" value="NZ_BAAANY010000022.1"/>
</dbReference>
<organism evidence="3 4">
    <name type="scientific">Fodinicola feengrottensis</name>
    <dbReference type="NCBI Taxonomy" id="435914"/>
    <lineage>
        <taxon>Bacteria</taxon>
        <taxon>Bacillati</taxon>
        <taxon>Actinomycetota</taxon>
        <taxon>Actinomycetes</taxon>
        <taxon>Mycobacteriales</taxon>
        <taxon>Fodinicola</taxon>
    </lineage>
</organism>
<sequence length="305" mass="34107">MRRADESVVLIDGPWRHRGVYANGSRFHVVEAGQGPLVLLLHGFPEFWWTWRHQIEPLVAAGYRAVAVDLRGYGASDKPPRGYDGYTLASDVAGLVRALGERDAALVGHDLGGYLAWTTACLYPRTVRRVAMIGSAHPRRLRSALAADPAQQRASRRLGLYQLPRYEHRLTRDDSAQVGRMLREWSAPQWTTTADFADYETVCRQAFAISQAAFCALEYFRWAVRSLTRPSGWRFAELLAQPIDGPVLQVHGALDTNILASTAHGSGRYATGPYDWRLLPQIGHFPHAEAADEVNDLLLHWLKQG</sequence>
<proteinExistence type="predicted"/>
<dbReference type="Proteomes" id="UP001500618">
    <property type="component" value="Unassembled WGS sequence"/>
</dbReference>
<dbReference type="InterPro" id="IPR029058">
    <property type="entry name" value="AB_hydrolase_fold"/>
</dbReference>
<dbReference type="PRINTS" id="PR00111">
    <property type="entry name" value="ABHYDROLASE"/>
</dbReference>
<gene>
    <name evidence="3" type="ORF">GCM10009765_55980</name>
</gene>